<dbReference type="Proteomes" id="UP000383932">
    <property type="component" value="Unassembled WGS sequence"/>
</dbReference>
<keyword evidence="1" id="KW-0732">Signal</keyword>
<feature type="chain" id="PRO_5024373053" description="Effector protein" evidence="1">
    <location>
        <begin position="22"/>
        <end position="179"/>
    </location>
</feature>
<accession>A0A5N5QJE1</accession>
<sequence length="179" mass="19402">MVRFLTSCILALAAAASTALADRLPDDIYHVIYFPGIPSIPHFLTLDTPQGDATFNPTRLTDERAGRQLWRVTTNELSPTWRGLQSVGWAVLLGYPSSAPGTRVRGAQGDDITYYDISDSASPPGGCLNYFVRPYADDSVTLNSDGFPVPSTRPAFFRPIGQGPFAATPLCFEKVDTDA</sequence>
<proteinExistence type="predicted"/>
<comment type="caution">
    <text evidence="2">The sequence shown here is derived from an EMBL/GenBank/DDBJ whole genome shotgun (WGS) entry which is preliminary data.</text>
</comment>
<dbReference type="AlphaFoldDB" id="A0A5N5QJE1"/>
<evidence type="ECO:0008006" key="4">
    <source>
        <dbReference type="Google" id="ProtNLM"/>
    </source>
</evidence>
<evidence type="ECO:0000313" key="2">
    <source>
        <dbReference type="EMBL" id="KAB5591576.1"/>
    </source>
</evidence>
<gene>
    <name evidence="2" type="ORF">CTheo_4965</name>
</gene>
<feature type="signal peptide" evidence="1">
    <location>
        <begin position="1"/>
        <end position="21"/>
    </location>
</feature>
<protein>
    <recommendedName>
        <fullName evidence="4">Effector protein</fullName>
    </recommendedName>
</protein>
<reference evidence="2 3" key="1">
    <citation type="journal article" date="2019" name="Fungal Biol. Biotechnol.">
        <title>Draft genome sequence of fastidious pathogen Ceratobasidium theobromae, which causes vascular-streak dieback in Theobroma cacao.</title>
        <authorList>
            <person name="Ali S.S."/>
            <person name="Asman A."/>
            <person name="Shao J."/>
            <person name="Firmansyah A.P."/>
            <person name="Susilo A.W."/>
            <person name="Rosmana A."/>
            <person name="McMahon P."/>
            <person name="Junaid M."/>
            <person name="Guest D."/>
            <person name="Kheng T.Y."/>
            <person name="Meinhardt L.W."/>
            <person name="Bailey B.A."/>
        </authorList>
    </citation>
    <scope>NUCLEOTIDE SEQUENCE [LARGE SCALE GENOMIC DNA]</scope>
    <source>
        <strain evidence="2 3">CT2</strain>
    </source>
</reference>
<organism evidence="2 3">
    <name type="scientific">Ceratobasidium theobromae</name>
    <dbReference type="NCBI Taxonomy" id="1582974"/>
    <lineage>
        <taxon>Eukaryota</taxon>
        <taxon>Fungi</taxon>
        <taxon>Dikarya</taxon>
        <taxon>Basidiomycota</taxon>
        <taxon>Agaricomycotina</taxon>
        <taxon>Agaricomycetes</taxon>
        <taxon>Cantharellales</taxon>
        <taxon>Ceratobasidiaceae</taxon>
        <taxon>Ceratobasidium</taxon>
    </lineage>
</organism>
<name>A0A5N5QJE1_9AGAM</name>
<dbReference type="OrthoDB" id="3209442at2759"/>
<keyword evidence="3" id="KW-1185">Reference proteome</keyword>
<dbReference type="EMBL" id="SSOP01000098">
    <property type="protein sequence ID" value="KAB5591576.1"/>
    <property type="molecule type" value="Genomic_DNA"/>
</dbReference>
<evidence type="ECO:0000256" key="1">
    <source>
        <dbReference type="SAM" id="SignalP"/>
    </source>
</evidence>
<evidence type="ECO:0000313" key="3">
    <source>
        <dbReference type="Proteomes" id="UP000383932"/>
    </source>
</evidence>